<dbReference type="EMBL" id="JARKIF010000012">
    <property type="protein sequence ID" value="KAJ7625731.1"/>
    <property type="molecule type" value="Genomic_DNA"/>
</dbReference>
<feature type="region of interest" description="Disordered" evidence="1">
    <location>
        <begin position="110"/>
        <end position="144"/>
    </location>
</feature>
<gene>
    <name evidence="3" type="ORF">FB45DRAFT_922171</name>
    <name evidence="2" type="ORF">FB45DRAFT_946575</name>
</gene>
<organism evidence="3 4">
    <name type="scientific">Roridomyces roridus</name>
    <dbReference type="NCBI Taxonomy" id="1738132"/>
    <lineage>
        <taxon>Eukaryota</taxon>
        <taxon>Fungi</taxon>
        <taxon>Dikarya</taxon>
        <taxon>Basidiomycota</taxon>
        <taxon>Agaricomycotina</taxon>
        <taxon>Agaricomycetes</taxon>
        <taxon>Agaricomycetidae</taxon>
        <taxon>Agaricales</taxon>
        <taxon>Marasmiineae</taxon>
        <taxon>Mycenaceae</taxon>
        <taxon>Roridomyces</taxon>
    </lineage>
</organism>
<reference evidence="3" key="1">
    <citation type="submission" date="2023-03" db="EMBL/GenBank/DDBJ databases">
        <title>Massive genome expansion in bonnet fungi (Mycena s.s.) driven by repeated elements and novel gene families across ecological guilds.</title>
        <authorList>
            <consortium name="Lawrence Berkeley National Laboratory"/>
            <person name="Harder C.B."/>
            <person name="Miyauchi S."/>
            <person name="Viragh M."/>
            <person name="Kuo A."/>
            <person name="Thoen E."/>
            <person name="Andreopoulos B."/>
            <person name="Lu D."/>
            <person name="Skrede I."/>
            <person name="Drula E."/>
            <person name="Henrissat B."/>
            <person name="Morin E."/>
            <person name="Kohler A."/>
            <person name="Barry K."/>
            <person name="LaButti K."/>
            <person name="Morin E."/>
            <person name="Salamov A."/>
            <person name="Lipzen A."/>
            <person name="Mereny Z."/>
            <person name="Hegedus B."/>
            <person name="Baldrian P."/>
            <person name="Stursova M."/>
            <person name="Weitz H."/>
            <person name="Taylor A."/>
            <person name="Grigoriev I.V."/>
            <person name="Nagy L.G."/>
            <person name="Martin F."/>
            <person name="Kauserud H."/>
        </authorList>
    </citation>
    <scope>NUCLEOTIDE SEQUENCE</scope>
    <source>
        <strain evidence="3">9284</strain>
    </source>
</reference>
<comment type="caution">
    <text evidence="3">The sequence shown here is derived from an EMBL/GenBank/DDBJ whole genome shotgun (WGS) entry which is preliminary data.</text>
</comment>
<evidence type="ECO:0000313" key="3">
    <source>
        <dbReference type="EMBL" id="KAJ7625731.1"/>
    </source>
</evidence>
<dbReference type="EMBL" id="JARKIF010000045">
    <property type="protein sequence ID" value="KAJ7608383.1"/>
    <property type="molecule type" value="Genomic_DNA"/>
</dbReference>
<dbReference type="AlphaFoldDB" id="A0AAD7BMS5"/>
<evidence type="ECO:0000256" key="1">
    <source>
        <dbReference type="SAM" id="MobiDB-lite"/>
    </source>
</evidence>
<keyword evidence="4" id="KW-1185">Reference proteome</keyword>
<evidence type="ECO:0000313" key="4">
    <source>
        <dbReference type="Proteomes" id="UP001221142"/>
    </source>
</evidence>
<accession>A0AAD7BMS5</accession>
<dbReference type="Proteomes" id="UP001221142">
    <property type="component" value="Unassembled WGS sequence"/>
</dbReference>
<name>A0AAD7BMS5_9AGAR</name>
<sequence length="205" mass="22310">MTGPYVSPRALKRPVSDRYTDINTAAEVCFFSLPRLTTPSTPLFPISSPASPRPFLPADVTKAPVLRPASIPARGLLRLCPTPQTTASSATVALQTTTRLSSFINVRGPMDERTTSRRPLVSPAEPIPSLRRPQQAVLAGRPRCGNRHPERWEGMVLGFGKVCALHEGRGKHDGREGVELCTVSKVPVFVSSFSFRSTFICHCSS</sequence>
<proteinExistence type="predicted"/>
<evidence type="ECO:0000313" key="2">
    <source>
        <dbReference type="EMBL" id="KAJ7608383.1"/>
    </source>
</evidence>
<protein>
    <submittedName>
        <fullName evidence="3">Uncharacterized protein</fullName>
    </submittedName>
</protein>